<comment type="pathway">
    <text evidence="8">Flavonoid metabolism.</text>
</comment>
<dbReference type="Pfam" id="PF00067">
    <property type="entry name" value="p450"/>
    <property type="match status" value="1"/>
</dbReference>
<dbReference type="AlphaFoldDB" id="A0A9N7N0A1"/>
<protein>
    <recommendedName>
        <fullName evidence="13">Flavonoid-6-hydroxylase</fullName>
    </recommendedName>
</protein>
<dbReference type="InterPro" id="IPR002401">
    <property type="entry name" value="Cyt_P450_E_grp-I"/>
</dbReference>
<evidence type="ECO:0000256" key="7">
    <source>
        <dbReference type="ARBA" id="ARBA00023033"/>
    </source>
</evidence>
<dbReference type="GO" id="GO:0005506">
    <property type="term" value="F:iron ion binding"/>
    <property type="evidence" value="ECO:0007669"/>
    <property type="project" value="InterPro"/>
</dbReference>
<comment type="catalytic activity">
    <reaction evidence="11">
        <text>(2S)-naringenin 4',7-dimethyl ether + reduced [NADPH--hemoprotein reductase] + O2 = (2S)-carthamidin-4',7-dimethyl ether + oxidized [NADPH--hemoprotein reductase] + H2O + H(+)</text>
        <dbReference type="Rhea" id="RHEA:73439"/>
        <dbReference type="Rhea" id="RHEA-COMP:11964"/>
        <dbReference type="Rhea" id="RHEA-COMP:11965"/>
        <dbReference type="ChEBI" id="CHEBI:15377"/>
        <dbReference type="ChEBI" id="CHEBI:15378"/>
        <dbReference type="ChEBI" id="CHEBI:15379"/>
        <dbReference type="ChEBI" id="CHEBI:57618"/>
        <dbReference type="ChEBI" id="CHEBI:58210"/>
        <dbReference type="ChEBI" id="CHEBI:192816"/>
        <dbReference type="ChEBI" id="CHEBI:192817"/>
    </reaction>
    <physiologicalReaction direction="left-to-right" evidence="11">
        <dbReference type="Rhea" id="RHEA:73440"/>
    </physiologicalReaction>
</comment>
<evidence type="ECO:0000256" key="5">
    <source>
        <dbReference type="ARBA" id="ARBA00023002"/>
    </source>
</evidence>
<comment type="caution">
    <text evidence="16">The sequence shown here is derived from an EMBL/GenBank/DDBJ whole genome shotgun (WGS) entry which is preliminary data.</text>
</comment>
<dbReference type="InterPro" id="IPR001128">
    <property type="entry name" value="Cyt_P450"/>
</dbReference>
<feature type="binding site" description="axial binding residue" evidence="14">
    <location>
        <position position="454"/>
    </location>
    <ligand>
        <name>heme</name>
        <dbReference type="ChEBI" id="CHEBI:30413"/>
    </ligand>
    <ligandPart>
        <name>Fe</name>
        <dbReference type="ChEBI" id="CHEBI:18248"/>
    </ligandPart>
</feature>
<dbReference type="OrthoDB" id="2789670at2759"/>
<evidence type="ECO:0000256" key="10">
    <source>
        <dbReference type="ARBA" id="ARBA00051691"/>
    </source>
</evidence>
<evidence type="ECO:0000256" key="8">
    <source>
        <dbReference type="ARBA" id="ARBA00034479"/>
    </source>
</evidence>
<evidence type="ECO:0000313" key="17">
    <source>
        <dbReference type="Proteomes" id="UP001153555"/>
    </source>
</evidence>
<evidence type="ECO:0000256" key="3">
    <source>
        <dbReference type="ARBA" id="ARBA00022617"/>
    </source>
</evidence>
<evidence type="ECO:0000256" key="9">
    <source>
        <dbReference type="ARBA" id="ARBA00050930"/>
    </source>
</evidence>
<evidence type="ECO:0000256" key="2">
    <source>
        <dbReference type="ARBA" id="ARBA00004167"/>
    </source>
</evidence>
<sequence>MELCMSIFGPIVATLFLFYYLRPKIGTHKSPPEAGGARPFTGHLHLMSSGSELPHITLGALADKYGPAFTIRLGVRRALLISSGELAKHVFTACDSAVSSRPVLRAAFHLSRGFANMGFAPYGLHWSRMRKLLSTELLSARQVKMQRDVRSSETGLSVNELWRRWEERKDGSAGWVLVDMKKWLWELNMNVVLRLVVGKRVGINGDGEEMRRCWQMMRRFFELSGKFVVADALPYLGWLDIGGHEKMMKENAREMESLVGGWLAEHREKGYDDEKPQDFMDMMVSVMRGGEFRTEYDDDTIIKSTCEALIIGGTDSNTVMLIWALSLLLNNRQALKKAQEELDTHVGKKRRVEESDIANLVYLQAITKETLRLYPAGPLLGTRQFAEDCIVGGYHIPKGTWLMVNAWKIHRDPHVWGPDALEFKPERFLGEHCNLDMKGHDFNLIPFSAGRRICPGANFGLQMVHLVLANLLHGFELSTVSGEKVDMTGSLGVVNMKATPLDLLVAPRLSPSLYN</sequence>
<reference evidence="16" key="1">
    <citation type="submission" date="2019-12" db="EMBL/GenBank/DDBJ databases">
        <authorList>
            <person name="Scholes J."/>
        </authorList>
    </citation>
    <scope>NUCLEOTIDE SEQUENCE</scope>
</reference>
<dbReference type="Proteomes" id="UP001153555">
    <property type="component" value="Unassembled WGS sequence"/>
</dbReference>
<evidence type="ECO:0000256" key="12">
    <source>
        <dbReference type="ARBA" id="ARBA00052216"/>
    </source>
</evidence>
<evidence type="ECO:0000256" key="11">
    <source>
        <dbReference type="ARBA" id="ARBA00052049"/>
    </source>
</evidence>
<evidence type="ECO:0000256" key="1">
    <source>
        <dbReference type="ARBA" id="ARBA00001971"/>
    </source>
</evidence>
<accession>A0A9N7N0A1</accession>
<evidence type="ECO:0000256" key="15">
    <source>
        <dbReference type="RuleBase" id="RU000461"/>
    </source>
</evidence>
<comment type="subcellular location">
    <subcellularLocation>
        <location evidence="2">Membrane</location>
        <topology evidence="2">Single-pass membrane protein</topology>
    </subcellularLocation>
</comment>
<keyword evidence="4 14" id="KW-0479">Metal-binding</keyword>
<evidence type="ECO:0000313" key="16">
    <source>
        <dbReference type="EMBL" id="CAA0817112.1"/>
    </source>
</evidence>
<evidence type="ECO:0000256" key="6">
    <source>
        <dbReference type="ARBA" id="ARBA00023004"/>
    </source>
</evidence>
<dbReference type="GO" id="GO:0016020">
    <property type="term" value="C:membrane"/>
    <property type="evidence" value="ECO:0007669"/>
    <property type="project" value="UniProtKB-SubCell"/>
</dbReference>
<keyword evidence="5 15" id="KW-0560">Oxidoreductase</keyword>
<keyword evidence="7 15" id="KW-0503">Monooxygenase</keyword>
<name>A0A9N7N0A1_STRHE</name>
<dbReference type="PANTHER" id="PTHR47947:SF39">
    <property type="entry name" value="CYTOCHROME P450"/>
    <property type="match status" value="1"/>
</dbReference>
<evidence type="ECO:0000256" key="13">
    <source>
        <dbReference type="ARBA" id="ARBA00067499"/>
    </source>
</evidence>
<comment type="similarity">
    <text evidence="15">Belongs to the cytochrome P450 family.</text>
</comment>
<dbReference type="PRINTS" id="PR00385">
    <property type="entry name" value="P450"/>
</dbReference>
<comment type="catalytic activity">
    <reaction evidence="10">
        <text>genkwanin + reduced [NADPH--hemoprotein reductase] + O2 = scutellarein 7-methyl ether + oxidized [NADPH--hemoprotein reductase] + H2O</text>
        <dbReference type="Rhea" id="RHEA:73427"/>
        <dbReference type="Rhea" id="RHEA-COMP:11964"/>
        <dbReference type="Rhea" id="RHEA-COMP:11965"/>
        <dbReference type="ChEBI" id="CHEBI:15377"/>
        <dbReference type="ChEBI" id="CHEBI:15379"/>
        <dbReference type="ChEBI" id="CHEBI:57618"/>
        <dbReference type="ChEBI" id="CHEBI:58210"/>
        <dbReference type="ChEBI" id="CHEBI:192700"/>
        <dbReference type="ChEBI" id="CHEBI:192701"/>
    </reaction>
    <physiologicalReaction direction="left-to-right" evidence="10">
        <dbReference type="Rhea" id="RHEA:73428"/>
    </physiologicalReaction>
</comment>
<keyword evidence="17" id="KW-1185">Reference proteome</keyword>
<evidence type="ECO:0000256" key="14">
    <source>
        <dbReference type="PIRSR" id="PIRSR602401-1"/>
    </source>
</evidence>
<gene>
    <name evidence="16" type="ORF">SHERM_16789</name>
</gene>
<dbReference type="SUPFAM" id="SSF48264">
    <property type="entry name" value="Cytochrome P450"/>
    <property type="match status" value="1"/>
</dbReference>
<dbReference type="PANTHER" id="PTHR47947">
    <property type="entry name" value="CYTOCHROME P450 82C3-RELATED"/>
    <property type="match status" value="1"/>
</dbReference>
<comment type="cofactor">
    <cofactor evidence="1 14">
        <name>heme</name>
        <dbReference type="ChEBI" id="CHEBI:30413"/>
    </cofactor>
</comment>
<dbReference type="PRINTS" id="PR00463">
    <property type="entry name" value="EP450I"/>
</dbReference>
<evidence type="ECO:0000256" key="4">
    <source>
        <dbReference type="ARBA" id="ARBA00022723"/>
    </source>
</evidence>
<dbReference type="GO" id="GO:0016705">
    <property type="term" value="F:oxidoreductase activity, acting on paired donors, with incorporation or reduction of molecular oxygen"/>
    <property type="evidence" value="ECO:0007669"/>
    <property type="project" value="InterPro"/>
</dbReference>
<dbReference type="EMBL" id="CACSLK010015718">
    <property type="protein sequence ID" value="CAA0817112.1"/>
    <property type="molecule type" value="Genomic_DNA"/>
</dbReference>
<dbReference type="GO" id="GO:0020037">
    <property type="term" value="F:heme binding"/>
    <property type="evidence" value="ECO:0007669"/>
    <property type="project" value="InterPro"/>
</dbReference>
<dbReference type="Gene3D" id="1.10.630.10">
    <property type="entry name" value="Cytochrome P450"/>
    <property type="match status" value="1"/>
</dbReference>
<comment type="catalytic activity">
    <reaction evidence="9">
        <text>(2S)-sakuranetin + reduced [NADPH--hemoprotein reductase] + O2 = (2S)-7-methylcarthamidin + oxidized [NADPH--hemoprotein reductase] + H2O + H(+)</text>
        <dbReference type="Rhea" id="RHEA:73431"/>
        <dbReference type="Rhea" id="RHEA-COMP:11964"/>
        <dbReference type="Rhea" id="RHEA-COMP:11965"/>
        <dbReference type="ChEBI" id="CHEBI:15377"/>
        <dbReference type="ChEBI" id="CHEBI:15378"/>
        <dbReference type="ChEBI" id="CHEBI:15379"/>
        <dbReference type="ChEBI" id="CHEBI:28927"/>
        <dbReference type="ChEBI" id="CHEBI:57618"/>
        <dbReference type="ChEBI" id="CHEBI:58210"/>
        <dbReference type="ChEBI" id="CHEBI:192815"/>
    </reaction>
    <physiologicalReaction direction="left-to-right" evidence="9">
        <dbReference type="Rhea" id="RHEA:73432"/>
    </physiologicalReaction>
</comment>
<keyword evidence="3 14" id="KW-0349">Heme</keyword>
<dbReference type="PROSITE" id="PS00086">
    <property type="entry name" value="CYTOCHROME_P450"/>
    <property type="match status" value="1"/>
</dbReference>
<proteinExistence type="inferred from homology"/>
<dbReference type="InterPro" id="IPR050651">
    <property type="entry name" value="Plant_Cytochrome_P450_Monoox"/>
</dbReference>
<dbReference type="InterPro" id="IPR017972">
    <property type="entry name" value="Cyt_P450_CS"/>
</dbReference>
<keyword evidence="6 14" id="KW-0408">Iron</keyword>
<dbReference type="FunFam" id="1.10.630.10:FF:000026">
    <property type="entry name" value="Cytochrome P450 82C4"/>
    <property type="match status" value="1"/>
</dbReference>
<dbReference type="GO" id="GO:0004497">
    <property type="term" value="F:monooxygenase activity"/>
    <property type="evidence" value="ECO:0007669"/>
    <property type="project" value="UniProtKB-KW"/>
</dbReference>
<organism evidence="16 17">
    <name type="scientific">Striga hermonthica</name>
    <name type="common">Purple witchweed</name>
    <name type="synonym">Buchnera hermonthica</name>
    <dbReference type="NCBI Taxonomy" id="68872"/>
    <lineage>
        <taxon>Eukaryota</taxon>
        <taxon>Viridiplantae</taxon>
        <taxon>Streptophyta</taxon>
        <taxon>Embryophyta</taxon>
        <taxon>Tracheophyta</taxon>
        <taxon>Spermatophyta</taxon>
        <taxon>Magnoliopsida</taxon>
        <taxon>eudicotyledons</taxon>
        <taxon>Gunneridae</taxon>
        <taxon>Pentapetalae</taxon>
        <taxon>asterids</taxon>
        <taxon>lamiids</taxon>
        <taxon>Lamiales</taxon>
        <taxon>Orobanchaceae</taxon>
        <taxon>Buchnereae</taxon>
        <taxon>Striga</taxon>
    </lineage>
</organism>
<comment type="catalytic activity">
    <reaction evidence="12">
        <text>apigenin 4',7-dimethyl ether + reduced [NADPH--hemoprotein reductase] + O2 = ladanein + oxidized [NADPH--hemoprotein reductase] + H2O + H(+)</text>
        <dbReference type="Rhea" id="RHEA:73435"/>
        <dbReference type="Rhea" id="RHEA-COMP:11964"/>
        <dbReference type="Rhea" id="RHEA-COMP:11965"/>
        <dbReference type="ChEBI" id="CHEBI:2769"/>
        <dbReference type="ChEBI" id="CHEBI:15377"/>
        <dbReference type="ChEBI" id="CHEBI:15378"/>
        <dbReference type="ChEBI" id="CHEBI:15379"/>
        <dbReference type="ChEBI" id="CHEBI:57618"/>
        <dbReference type="ChEBI" id="CHEBI:58210"/>
        <dbReference type="ChEBI" id="CHEBI:192702"/>
    </reaction>
    <physiologicalReaction direction="left-to-right" evidence="12">
        <dbReference type="Rhea" id="RHEA:73436"/>
    </physiologicalReaction>
</comment>
<dbReference type="InterPro" id="IPR036396">
    <property type="entry name" value="Cyt_P450_sf"/>
</dbReference>